<comment type="subcellular location">
    <subcellularLocation>
        <location evidence="1">Membrane</location>
        <topology evidence="1">Single-pass type II membrane protein</topology>
    </subcellularLocation>
</comment>
<evidence type="ECO:0000256" key="5">
    <source>
        <dbReference type="ARBA" id="ARBA00023180"/>
    </source>
</evidence>
<dbReference type="Proteomes" id="UP000315295">
    <property type="component" value="Unassembled WGS sequence"/>
</dbReference>
<dbReference type="AlphaFoldDB" id="A0A540MSF5"/>
<accession>A0A540MSF5</accession>
<dbReference type="InterPro" id="IPR003406">
    <property type="entry name" value="Glyco_trans_14"/>
</dbReference>
<name>A0A540MSF5_MALBA</name>
<dbReference type="PANTHER" id="PTHR45719">
    <property type="entry name" value="GLYCOSYLTRANSFERASE"/>
    <property type="match status" value="1"/>
</dbReference>
<evidence type="ECO:0000313" key="8">
    <source>
        <dbReference type="Proteomes" id="UP000315295"/>
    </source>
</evidence>
<evidence type="ECO:0000256" key="4">
    <source>
        <dbReference type="ARBA" id="ARBA00023136"/>
    </source>
</evidence>
<evidence type="ECO:0000256" key="3">
    <source>
        <dbReference type="ARBA" id="ARBA00022679"/>
    </source>
</evidence>
<gene>
    <name evidence="7" type="ORF">C1H46_012680</name>
</gene>
<sequence length="461" mass="51900">MKRARSQWLMILTATSLLFLFLLLTLTLAGHGKYSSSAAADFYYEQREFTTLDRNFGDTTEGTDNENSHRLGIPKLPRFAYLISGSKGDGPQLRRLLQAVYHPRNYYLLHLDLEASDAERLELAKYVKSESAIREFRNAMVIGNADLVTAKGPTMTAATLHAIAILLKRAKDWDWFINLGASDYPLMSQDDLLHIFSFLPRDLNFLEHTSNIGWKENQRARPIIIDPGLYHSKKSAVFWAKERRSIPASFKLYMGSTWVVLTKSFLEFCVWGWDNLPRTLLMYYTNFLSYPEGYFQTVACNHKDYQNTTVNHNLHYMRWDSPPKANPINLTLEHYNDMVQSGAPFAGTFSRDDPVLNKIDKELLRRPSGHFTPGGWCLGNLDGGSSALLGEKEATGVLQNQGNELDVGLHGCVDNFAGKQRLVEVGEGPGGYILWVEPRCWGSGRAMAKEGGGEVGEVTPT</sequence>
<keyword evidence="2" id="KW-0328">Glycosyltransferase</keyword>
<keyword evidence="4" id="KW-0472">Membrane</keyword>
<dbReference type="InterPro" id="IPR044610">
    <property type="entry name" value="GLCAT14A/B/C"/>
</dbReference>
<protein>
    <submittedName>
        <fullName evidence="7">Uncharacterized protein</fullName>
    </submittedName>
</protein>
<evidence type="ECO:0000256" key="1">
    <source>
        <dbReference type="ARBA" id="ARBA00004606"/>
    </source>
</evidence>
<comment type="caution">
    <text evidence="7">The sequence shown here is derived from an EMBL/GenBank/DDBJ whole genome shotgun (WGS) entry which is preliminary data.</text>
</comment>
<feature type="signal peptide" evidence="6">
    <location>
        <begin position="1"/>
        <end position="29"/>
    </location>
</feature>
<keyword evidence="6" id="KW-0732">Signal</keyword>
<evidence type="ECO:0000256" key="6">
    <source>
        <dbReference type="SAM" id="SignalP"/>
    </source>
</evidence>
<feature type="chain" id="PRO_5022113071" evidence="6">
    <location>
        <begin position="30"/>
        <end position="461"/>
    </location>
</feature>
<dbReference type="GO" id="GO:0015020">
    <property type="term" value="F:glucuronosyltransferase activity"/>
    <property type="evidence" value="ECO:0007669"/>
    <property type="project" value="InterPro"/>
</dbReference>
<reference evidence="7 8" key="1">
    <citation type="journal article" date="2019" name="G3 (Bethesda)">
        <title>Sequencing of a Wild Apple (Malus baccata) Genome Unravels the Differences Between Cultivated and Wild Apple Species Regarding Disease Resistance and Cold Tolerance.</title>
        <authorList>
            <person name="Chen X."/>
        </authorList>
    </citation>
    <scope>NUCLEOTIDE SEQUENCE [LARGE SCALE GENOMIC DNA]</scope>
    <source>
        <strain evidence="8">cv. Shandingzi</strain>
        <tissue evidence="7">Leaves</tissue>
    </source>
</reference>
<proteinExistence type="predicted"/>
<dbReference type="EMBL" id="VIEB01000189">
    <property type="protein sequence ID" value="TQE01736.1"/>
    <property type="molecule type" value="Genomic_DNA"/>
</dbReference>
<evidence type="ECO:0000313" key="7">
    <source>
        <dbReference type="EMBL" id="TQE01736.1"/>
    </source>
</evidence>
<dbReference type="Pfam" id="PF02485">
    <property type="entry name" value="Branch"/>
    <property type="match status" value="1"/>
</dbReference>
<dbReference type="STRING" id="106549.A0A540MSF5"/>
<keyword evidence="8" id="KW-1185">Reference proteome</keyword>
<keyword evidence="5" id="KW-0325">Glycoprotein</keyword>
<dbReference type="PANTHER" id="PTHR45719:SF8">
    <property type="entry name" value="BETA-GLUCURONOSYLTRANSFERASE GLCAT14C"/>
    <property type="match status" value="1"/>
</dbReference>
<keyword evidence="3" id="KW-0808">Transferase</keyword>
<dbReference type="GO" id="GO:0016020">
    <property type="term" value="C:membrane"/>
    <property type="evidence" value="ECO:0007669"/>
    <property type="project" value="UniProtKB-SubCell"/>
</dbReference>
<evidence type="ECO:0000256" key="2">
    <source>
        <dbReference type="ARBA" id="ARBA00022676"/>
    </source>
</evidence>
<organism evidence="7 8">
    <name type="scientific">Malus baccata</name>
    <name type="common">Siberian crab apple</name>
    <name type="synonym">Pyrus baccata</name>
    <dbReference type="NCBI Taxonomy" id="106549"/>
    <lineage>
        <taxon>Eukaryota</taxon>
        <taxon>Viridiplantae</taxon>
        <taxon>Streptophyta</taxon>
        <taxon>Embryophyta</taxon>
        <taxon>Tracheophyta</taxon>
        <taxon>Spermatophyta</taxon>
        <taxon>Magnoliopsida</taxon>
        <taxon>eudicotyledons</taxon>
        <taxon>Gunneridae</taxon>
        <taxon>Pentapetalae</taxon>
        <taxon>rosids</taxon>
        <taxon>fabids</taxon>
        <taxon>Rosales</taxon>
        <taxon>Rosaceae</taxon>
        <taxon>Amygdaloideae</taxon>
        <taxon>Maleae</taxon>
        <taxon>Malus</taxon>
    </lineage>
</organism>